<organism evidence="12">
    <name type="scientific">Compsopogon caeruleus</name>
    <dbReference type="NCBI Taxonomy" id="31354"/>
    <lineage>
        <taxon>Eukaryota</taxon>
        <taxon>Rhodophyta</taxon>
        <taxon>Compsopogonophyceae</taxon>
        <taxon>Compsopogonales</taxon>
        <taxon>Compsopogonaceae</taxon>
        <taxon>Compsopogon</taxon>
    </lineage>
</organism>
<dbReference type="GO" id="GO:0015031">
    <property type="term" value="P:protein transport"/>
    <property type="evidence" value="ECO:0007669"/>
    <property type="project" value="UniProtKB-KW"/>
</dbReference>
<sequence>MDDIVRSEPPLSMKAVKPFLQRVRELSVEYPVVAYYCLYAAMRQAMAARSPEDKEGSSFALRLLDECERRKEAIGGAMEEHQVIVEQFALNVFEAADEEDRAGKASLSTVQKFYAARFLLHACEAFYESGLPIDMEEKRKYALFKSVEIAKAFREGRKPPAGPPIDRSTSLSDASIPASGSGVTPSFTPQSPPPPPGQKSMEKTSLYPTPTFPNYPQYQAVEPAAQNPPTYISLSSVDETITSSELPIHPAISGPYPPTGRAPTDVAEVNSELRSSVAKQPARYPPQGFIPGASDPEPASSPSAQPRPYYPPMGFQSAGSPTPSAPPSHEAFPPVTRAAYPPSMSPQPPPSVIHQTSKSAIVEAATSYTPSHKDRLEAQRRSKNAVSAMDFDDVRTAIKELEIALALLRGK</sequence>
<evidence type="ECO:0000256" key="5">
    <source>
        <dbReference type="ARBA" id="ARBA00022490"/>
    </source>
</evidence>
<evidence type="ECO:0000256" key="9">
    <source>
        <dbReference type="SAM" id="MobiDB-lite"/>
    </source>
</evidence>
<feature type="region of interest" description="Disordered" evidence="9">
    <location>
        <begin position="247"/>
        <end position="358"/>
    </location>
</feature>
<evidence type="ECO:0000313" key="12">
    <source>
        <dbReference type="EMBL" id="CAD9225239.1"/>
    </source>
</evidence>
<dbReference type="GO" id="GO:0010008">
    <property type="term" value="C:endosome membrane"/>
    <property type="evidence" value="ECO:0007669"/>
    <property type="project" value="UniProtKB-SubCell"/>
</dbReference>
<dbReference type="GO" id="GO:0005771">
    <property type="term" value="C:multivesicular body"/>
    <property type="evidence" value="ECO:0007669"/>
    <property type="project" value="TreeGrafter"/>
</dbReference>
<evidence type="ECO:0000256" key="2">
    <source>
        <dbReference type="ARBA" id="ARBA00004496"/>
    </source>
</evidence>
<keyword evidence="8" id="KW-0472">Membrane</keyword>
<dbReference type="InterPro" id="IPR023175">
    <property type="entry name" value="Vta1/CALS_N_sf"/>
</dbReference>
<evidence type="ECO:0008006" key="13">
    <source>
        <dbReference type="Google" id="ProtNLM"/>
    </source>
</evidence>
<comment type="similarity">
    <text evidence="3">Belongs to the VTA1 family.</text>
</comment>
<feature type="compositionally biased region" description="Polar residues" evidence="9">
    <location>
        <begin position="206"/>
        <end position="216"/>
    </location>
</feature>
<reference evidence="12" key="1">
    <citation type="submission" date="2021-01" db="EMBL/GenBank/DDBJ databases">
        <authorList>
            <person name="Corre E."/>
            <person name="Pelletier E."/>
            <person name="Niang G."/>
            <person name="Scheremetjew M."/>
            <person name="Finn R."/>
            <person name="Kale V."/>
            <person name="Holt S."/>
            <person name="Cochrane G."/>
            <person name="Meng A."/>
            <person name="Brown T."/>
            <person name="Cohen L."/>
        </authorList>
    </citation>
    <scope>NUCLEOTIDE SEQUENCE</scope>
    <source>
        <strain evidence="12">SAG 36.94</strain>
    </source>
</reference>
<dbReference type="AlphaFoldDB" id="A0A7S1T6X9"/>
<dbReference type="Pfam" id="PF18097">
    <property type="entry name" value="Vta1_C"/>
    <property type="match status" value="1"/>
</dbReference>
<dbReference type="Gene3D" id="1.20.5.420">
    <property type="entry name" value="Immunoglobulin FC, subunit C"/>
    <property type="match status" value="1"/>
</dbReference>
<feature type="compositionally biased region" description="Low complexity" evidence="9">
    <location>
        <begin position="291"/>
        <end position="307"/>
    </location>
</feature>
<dbReference type="InterPro" id="IPR044538">
    <property type="entry name" value="Vta1-like"/>
</dbReference>
<evidence type="ECO:0000256" key="6">
    <source>
        <dbReference type="ARBA" id="ARBA00022753"/>
    </source>
</evidence>
<dbReference type="GO" id="GO:0032511">
    <property type="term" value="P:late endosome to vacuole transport via multivesicular body sorting pathway"/>
    <property type="evidence" value="ECO:0007669"/>
    <property type="project" value="InterPro"/>
</dbReference>
<name>A0A7S1T6X9_9RHOD</name>
<gene>
    <name evidence="12" type="ORF">CCAE0312_LOCUS1130</name>
</gene>
<keyword evidence="5" id="KW-0963">Cytoplasm</keyword>
<dbReference type="Gene3D" id="1.25.40.270">
    <property type="entry name" value="Vacuolar protein sorting-associated protein vta1"/>
    <property type="match status" value="1"/>
</dbReference>
<comment type="subcellular location">
    <subcellularLocation>
        <location evidence="2">Cytoplasm</location>
    </subcellularLocation>
    <subcellularLocation>
        <location evidence="1">Endosome membrane</location>
        <topology evidence="1">Peripheral membrane protein</topology>
    </subcellularLocation>
</comment>
<feature type="domain" description="Vta1 C-terminal" evidence="11">
    <location>
        <begin position="377"/>
        <end position="409"/>
    </location>
</feature>
<evidence type="ECO:0000259" key="11">
    <source>
        <dbReference type="Pfam" id="PF18097"/>
    </source>
</evidence>
<keyword evidence="7" id="KW-0653">Protein transport</keyword>
<evidence type="ECO:0000259" key="10">
    <source>
        <dbReference type="Pfam" id="PF04652"/>
    </source>
</evidence>
<dbReference type="EMBL" id="HBGH01002104">
    <property type="protein sequence ID" value="CAD9225239.1"/>
    <property type="molecule type" value="Transcribed_RNA"/>
</dbReference>
<evidence type="ECO:0000256" key="3">
    <source>
        <dbReference type="ARBA" id="ARBA00007895"/>
    </source>
</evidence>
<keyword evidence="6" id="KW-0967">Endosome</keyword>
<protein>
    <recommendedName>
        <fullName evidence="13">Vta1/callose synthase N-terminal domain-containing protein</fullName>
    </recommendedName>
</protein>
<dbReference type="PANTHER" id="PTHR46009">
    <property type="entry name" value="VACUOLAR PROTEIN SORTING-ASSOCIATED PROTEIN VTA1 HOMOLOG"/>
    <property type="match status" value="1"/>
</dbReference>
<keyword evidence="4" id="KW-0813">Transport</keyword>
<feature type="domain" description="Vta1/callose synthase N-terminal" evidence="10">
    <location>
        <begin position="16"/>
        <end position="155"/>
    </location>
</feature>
<evidence type="ECO:0000256" key="7">
    <source>
        <dbReference type="ARBA" id="ARBA00022927"/>
    </source>
</evidence>
<accession>A0A7S1T6X9</accession>
<dbReference type="Pfam" id="PF04652">
    <property type="entry name" value="Vta1"/>
    <property type="match status" value="1"/>
</dbReference>
<proteinExistence type="inferred from homology"/>
<feature type="region of interest" description="Disordered" evidence="9">
    <location>
        <begin position="155"/>
        <end position="216"/>
    </location>
</feature>
<dbReference type="InterPro" id="IPR041212">
    <property type="entry name" value="Vta1_C"/>
</dbReference>
<evidence type="ECO:0000256" key="1">
    <source>
        <dbReference type="ARBA" id="ARBA00004481"/>
    </source>
</evidence>
<dbReference type="InterPro" id="IPR039431">
    <property type="entry name" value="Vta1/CALS_N"/>
</dbReference>
<dbReference type="PANTHER" id="PTHR46009:SF1">
    <property type="entry name" value="VACUOLAR PROTEIN SORTING-ASSOCIATED PROTEIN VTA1 HOMOLOG"/>
    <property type="match status" value="1"/>
</dbReference>
<evidence type="ECO:0000256" key="4">
    <source>
        <dbReference type="ARBA" id="ARBA00022448"/>
    </source>
</evidence>
<evidence type="ECO:0000256" key="8">
    <source>
        <dbReference type="ARBA" id="ARBA00023136"/>
    </source>
</evidence>